<protein>
    <submittedName>
        <fullName evidence="2">Uncharacterized protein</fullName>
    </submittedName>
</protein>
<organism evidence="2 3">
    <name type="scientific">Zea mays</name>
    <name type="common">Maize</name>
    <dbReference type="NCBI Taxonomy" id="4577"/>
    <lineage>
        <taxon>Eukaryota</taxon>
        <taxon>Viridiplantae</taxon>
        <taxon>Streptophyta</taxon>
        <taxon>Embryophyta</taxon>
        <taxon>Tracheophyta</taxon>
        <taxon>Spermatophyta</taxon>
        <taxon>Magnoliopsida</taxon>
        <taxon>Liliopsida</taxon>
        <taxon>Poales</taxon>
        <taxon>Poaceae</taxon>
        <taxon>PACMAD clade</taxon>
        <taxon>Panicoideae</taxon>
        <taxon>Andropogonodae</taxon>
        <taxon>Andropogoneae</taxon>
        <taxon>Tripsacinae</taxon>
        <taxon>Zea</taxon>
    </lineage>
</organism>
<accession>A0A804NSD3</accession>
<sequence length="126" mass="13334">MQRRADGPPVALERARTPAPPQAPGRPARRREGRARSGSPAAAPAALAHGKVATARGSQAGGDLHGGARGPAGSHRRVVVHLSAVDRPGAVLRHAVRVLHKAVLVRRRRRRPPCMDRFQAAPACSR</sequence>
<dbReference type="AlphaFoldDB" id="A0A804NSD3"/>
<dbReference type="InParanoid" id="A0A804NSD3"/>
<proteinExistence type="predicted"/>
<feature type="compositionally biased region" description="Low complexity" evidence="1">
    <location>
        <begin position="36"/>
        <end position="48"/>
    </location>
</feature>
<dbReference type="Proteomes" id="UP000007305">
    <property type="component" value="Chromosome 4"/>
</dbReference>
<reference evidence="2" key="2">
    <citation type="submission" date="2019-07" db="EMBL/GenBank/DDBJ databases">
        <authorList>
            <person name="Seetharam A."/>
            <person name="Woodhouse M."/>
            <person name="Cannon E."/>
        </authorList>
    </citation>
    <scope>NUCLEOTIDE SEQUENCE [LARGE SCALE GENOMIC DNA]</scope>
    <source>
        <strain evidence="2">cv. B73</strain>
    </source>
</reference>
<evidence type="ECO:0000256" key="1">
    <source>
        <dbReference type="SAM" id="MobiDB-lite"/>
    </source>
</evidence>
<gene>
    <name evidence="2" type="primary">LOC100277434</name>
</gene>
<name>A0A804NSD3_MAIZE</name>
<dbReference type="Gramene" id="Zm00001eb182610_T001">
    <property type="protein sequence ID" value="Zm00001eb182610_P001"/>
    <property type="gene ID" value="Zm00001eb182610"/>
</dbReference>
<feature type="compositionally biased region" description="Gly residues" evidence="1">
    <location>
        <begin position="59"/>
        <end position="70"/>
    </location>
</feature>
<reference evidence="3" key="1">
    <citation type="journal article" date="2009" name="Science">
        <title>The B73 maize genome: complexity, diversity, and dynamics.</title>
        <authorList>
            <person name="Schnable P.S."/>
            <person name="Ware D."/>
            <person name="Fulton R.S."/>
            <person name="Stein J.C."/>
            <person name="Wei F."/>
            <person name="Pasternak S."/>
            <person name="Liang C."/>
            <person name="Zhang J."/>
            <person name="Fulton L."/>
            <person name="Graves T.A."/>
            <person name="Minx P."/>
            <person name="Reily A.D."/>
            <person name="Courtney L."/>
            <person name="Kruchowski S.S."/>
            <person name="Tomlinson C."/>
            <person name="Strong C."/>
            <person name="Delehaunty K."/>
            <person name="Fronick C."/>
            <person name="Courtney B."/>
            <person name="Rock S.M."/>
            <person name="Belter E."/>
            <person name="Du F."/>
            <person name="Kim K."/>
            <person name="Abbott R.M."/>
            <person name="Cotton M."/>
            <person name="Levy A."/>
            <person name="Marchetto P."/>
            <person name="Ochoa K."/>
            <person name="Jackson S.M."/>
            <person name="Gillam B."/>
            <person name="Chen W."/>
            <person name="Yan L."/>
            <person name="Higginbotham J."/>
            <person name="Cardenas M."/>
            <person name="Waligorski J."/>
            <person name="Applebaum E."/>
            <person name="Phelps L."/>
            <person name="Falcone J."/>
            <person name="Kanchi K."/>
            <person name="Thane T."/>
            <person name="Scimone A."/>
            <person name="Thane N."/>
            <person name="Henke J."/>
            <person name="Wang T."/>
            <person name="Ruppert J."/>
            <person name="Shah N."/>
            <person name="Rotter K."/>
            <person name="Hodges J."/>
            <person name="Ingenthron E."/>
            <person name="Cordes M."/>
            <person name="Kohlberg S."/>
            <person name="Sgro J."/>
            <person name="Delgado B."/>
            <person name="Mead K."/>
            <person name="Chinwalla A."/>
            <person name="Leonard S."/>
            <person name="Crouse K."/>
            <person name="Collura K."/>
            <person name="Kudrna D."/>
            <person name="Currie J."/>
            <person name="He R."/>
            <person name="Angelova A."/>
            <person name="Rajasekar S."/>
            <person name="Mueller T."/>
            <person name="Lomeli R."/>
            <person name="Scara G."/>
            <person name="Ko A."/>
            <person name="Delaney K."/>
            <person name="Wissotski M."/>
            <person name="Lopez G."/>
            <person name="Campos D."/>
            <person name="Braidotti M."/>
            <person name="Ashley E."/>
            <person name="Golser W."/>
            <person name="Kim H."/>
            <person name="Lee S."/>
            <person name="Lin J."/>
            <person name="Dujmic Z."/>
            <person name="Kim W."/>
            <person name="Talag J."/>
            <person name="Zuccolo A."/>
            <person name="Fan C."/>
            <person name="Sebastian A."/>
            <person name="Kramer M."/>
            <person name="Spiegel L."/>
            <person name="Nascimento L."/>
            <person name="Zutavern T."/>
            <person name="Miller B."/>
            <person name="Ambroise C."/>
            <person name="Muller S."/>
            <person name="Spooner W."/>
            <person name="Narechania A."/>
            <person name="Ren L."/>
            <person name="Wei S."/>
            <person name="Kumari S."/>
            <person name="Faga B."/>
            <person name="Levy M.J."/>
            <person name="McMahan L."/>
            <person name="Van Buren P."/>
            <person name="Vaughn M.W."/>
            <person name="Ying K."/>
            <person name="Yeh C.-T."/>
            <person name="Emrich S.J."/>
            <person name="Jia Y."/>
            <person name="Kalyanaraman A."/>
            <person name="Hsia A.-P."/>
            <person name="Barbazuk W.B."/>
            <person name="Baucom R.S."/>
            <person name="Brutnell T.P."/>
            <person name="Carpita N.C."/>
            <person name="Chaparro C."/>
            <person name="Chia J.-M."/>
            <person name="Deragon J.-M."/>
            <person name="Estill J.C."/>
            <person name="Fu Y."/>
            <person name="Jeddeloh J.A."/>
            <person name="Han Y."/>
            <person name="Lee H."/>
            <person name="Li P."/>
            <person name="Lisch D.R."/>
            <person name="Liu S."/>
            <person name="Liu Z."/>
            <person name="Nagel D.H."/>
            <person name="McCann M.C."/>
            <person name="SanMiguel P."/>
            <person name="Myers A.M."/>
            <person name="Nettleton D."/>
            <person name="Nguyen J."/>
            <person name="Penning B.W."/>
            <person name="Ponnala L."/>
            <person name="Schneider K.L."/>
            <person name="Schwartz D.C."/>
            <person name="Sharma A."/>
            <person name="Soderlund C."/>
            <person name="Springer N.M."/>
            <person name="Sun Q."/>
            <person name="Wang H."/>
            <person name="Waterman M."/>
            <person name="Westerman R."/>
            <person name="Wolfgruber T.K."/>
            <person name="Yang L."/>
            <person name="Yu Y."/>
            <person name="Zhang L."/>
            <person name="Zhou S."/>
            <person name="Zhu Q."/>
            <person name="Bennetzen J.L."/>
            <person name="Dawe R.K."/>
            <person name="Jiang J."/>
            <person name="Jiang N."/>
            <person name="Presting G.G."/>
            <person name="Wessler S.R."/>
            <person name="Aluru S."/>
            <person name="Martienssen R.A."/>
            <person name="Clifton S.W."/>
            <person name="McCombie W.R."/>
            <person name="Wing R.A."/>
            <person name="Wilson R.K."/>
        </authorList>
    </citation>
    <scope>NUCLEOTIDE SEQUENCE [LARGE SCALE GENOMIC DNA]</scope>
    <source>
        <strain evidence="3">cv. B73</strain>
    </source>
</reference>
<feature type="region of interest" description="Disordered" evidence="1">
    <location>
        <begin position="1"/>
        <end position="74"/>
    </location>
</feature>
<keyword evidence="3" id="KW-1185">Reference proteome</keyword>
<dbReference type="EnsemblPlants" id="Zm00001eb182610_T001">
    <property type="protein sequence ID" value="Zm00001eb182610_P001"/>
    <property type="gene ID" value="Zm00001eb182610"/>
</dbReference>
<reference evidence="2" key="3">
    <citation type="submission" date="2021-05" db="UniProtKB">
        <authorList>
            <consortium name="EnsemblPlants"/>
        </authorList>
    </citation>
    <scope>IDENTIFICATION</scope>
    <source>
        <strain evidence="2">cv. B73</strain>
    </source>
</reference>
<evidence type="ECO:0000313" key="2">
    <source>
        <dbReference type="EnsemblPlants" id="Zm00001eb182610_P001"/>
    </source>
</evidence>
<evidence type="ECO:0000313" key="3">
    <source>
        <dbReference type="Proteomes" id="UP000007305"/>
    </source>
</evidence>